<dbReference type="AlphaFoldDB" id="U2QMH7"/>
<organism evidence="2 3">
    <name type="scientific">Segatella baroniae F0067</name>
    <dbReference type="NCBI Taxonomy" id="1115809"/>
    <lineage>
        <taxon>Bacteria</taxon>
        <taxon>Pseudomonadati</taxon>
        <taxon>Bacteroidota</taxon>
        <taxon>Bacteroidia</taxon>
        <taxon>Bacteroidales</taxon>
        <taxon>Prevotellaceae</taxon>
        <taxon>Segatella</taxon>
    </lineage>
</organism>
<keyword evidence="3" id="KW-1185">Reference proteome</keyword>
<accession>U2QMH7</accession>
<sequence>MEDVPVTRGAPMAPLITTKRRGKARPHYADSSAEDGETSKIMREFGAFIQLFGGQTGE</sequence>
<gene>
    <name evidence="2" type="ORF">HMPREF9135_0034</name>
</gene>
<dbReference type="EMBL" id="AWEY01000008">
    <property type="protein sequence ID" value="ERK39977.1"/>
    <property type="molecule type" value="Genomic_DNA"/>
</dbReference>
<comment type="caution">
    <text evidence="2">The sequence shown here is derived from an EMBL/GenBank/DDBJ whole genome shotgun (WGS) entry which is preliminary data.</text>
</comment>
<evidence type="ECO:0000313" key="3">
    <source>
        <dbReference type="Proteomes" id="UP000016648"/>
    </source>
</evidence>
<feature type="region of interest" description="Disordered" evidence="1">
    <location>
        <begin position="1"/>
        <end position="36"/>
    </location>
</feature>
<dbReference type="Proteomes" id="UP000016648">
    <property type="component" value="Unassembled WGS sequence"/>
</dbReference>
<name>U2QMH7_9BACT</name>
<protein>
    <submittedName>
        <fullName evidence="2">Uncharacterized protein</fullName>
    </submittedName>
</protein>
<dbReference type="PATRIC" id="fig|1115809.3.peg.500"/>
<reference evidence="2 3" key="1">
    <citation type="submission" date="2013-08" db="EMBL/GenBank/DDBJ databases">
        <authorList>
            <person name="Durkin A.S."/>
            <person name="Haft D.R."/>
            <person name="McCorrison J."/>
            <person name="Torralba M."/>
            <person name="Gillis M."/>
            <person name="Haft D.H."/>
            <person name="Methe B."/>
            <person name="Sutton G."/>
            <person name="Nelson K.E."/>
        </authorList>
    </citation>
    <scope>NUCLEOTIDE SEQUENCE [LARGE SCALE GENOMIC DNA]</scope>
    <source>
        <strain evidence="2 3">F0067</strain>
    </source>
</reference>
<evidence type="ECO:0000256" key="1">
    <source>
        <dbReference type="SAM" id="MobiDB-lite"/>
    </source>
</evidence>
<evidence type="ECO:0000313" key="2">
    <source>
        <dbReference type="EMBL" id="ERK39977.1"/>
    </source>
</evidence>
<proteinExistence type="predicted"/>